<keyword evidence="3" id="KW-1188">Viral release from host cell</keyword>
<reference evidence="8" key="1">
    <citation type="journal article" date="2014" name="Front. Microbiol.">
        <title>High frequency of phylogenetically diverse reductive dehalogenase-homologous genes in deep subseafloor sedimentary metagenomes.</title>
        <authorList>
            <person name="Kawai M."/>
            <person name="Futagami T."/>
            <person name="Toyoda A."/>
            <person name="Takaki Y."/>
            <person name="Nishi S."/>
            <person name="Hori S."/>
            <person name="Arai W."/>
            <person name="Tsubouchi T."/>
            <person name="Morono Y."/>
            <person name="Uchiyama I."/>
            <person name="Ito T."/>
            <person name="Fujiyama A."/>
            <person name="Inagaki F."/>
            <person name="Takami H."/>
        </authorList>
    </citation>
    <scope>NUCLEOTIDE SEQUENCE</scope>
    <source>
        <strain evidence="8">Expedition CK06-06</strain>
    </source>
</reference>
<evidence type="ECO:0000256" key="6">
    <source>
        <dbReference type="ARBA" id="ARBA00023296"/>
    </source>
</evidence>
<evidence type="ECO:0000256" key="5">
    <source>
        <dbReference type="ARBA" id="ARBA00023219"/>
    </source>
</evidence>
<keyword evidence="2" id="KW-1162">Viral penetration into host cytoplasm</keyword>
<evidence type="ECO:0000256" key="2">
    <source>
        <dbReference type="ARBA" id="ARBA00022595"/>
    </source>
</evidence>
<dbReference type="AlphaFoldDB" id="X0VB41"/>
<dbReference type="Pfam" id="PF12236">
    <property type="entry name" value="Head-tail_con"/>
    <property type="match status" value="1"/>
</dbReference>
<evidence type="ECO:0000313" key="8">
    <source>
        <dbReference type="EMBL" id="GAG08522.1"/>
    </source>
</evidence>
<feature type="compositionally biased region" description="Low complexity" evidence="7">
    <location>
        <begin position="1"/>
        <end position="16"/>
    </location>
</feature>
<accession>X0VB41</accession>
<comment type="subcellular location">
    <subcellularLocation>
        <location evidence="1">Virion</location>
    </subcellularLocation>
</comment>
<protein>
    <submittedName>
        <fullName evidence="8">Uncharacterized protein</fullName>
    </submittedName>
</protein>
<evidence type="ECO:0000256" key="4">
    <source>
        <dbReference type="ARBA" id="ARBA00022844"/>
    </source>
</evidence>
<dbReference type="EMBL" id="BARS01029784">
    <property type="protein sequence ID" value="GAG08522.1"/>
    <property type="molecule type" value="Genomic_DNA"/>
</dbReference>
<keyword evidence="6" id="KW-1160">Virus entry into host cell</keyword>
<gene>
    <name evidence="8" type="ORF">S01H1_46511</name>
</gene>
<dbReference type="GO" id="GO:0044423">
    <property type="term" value="C:virion component"/>
    <property type="evidence" value="ECO:0007669"/>
    <property type="project" value="UniProtKB-KW"/>
</dbReference>
<evidence type="ECO:0000256" key="3">
    <source>
        <dbReference type="ARBA" id="ARBA00022612"/>
    </source>
</evidence>
<keyword evidence="4" id="KW-0946">Virion</keyword>
<dbReference type="InterPro" id="IPR020991">
    <property type="entry name" value="Connector_podovirus"/>
</dbReference>
<dbReference type="GO" id="GO:0046718">
    <property type="term" value="P:symbiont entry into host cell"/>
    <property type="evidence" value="ECO:0007669"/>
    <property type="project" value="UniProtKB-KW"/>
</dbReference>
<evidence type="ECO:0000256" key="1">
    <source>
        <dbReference type="ARBA" id="ARBA00004328"/>
    </source>
</evidence>
<sequence length="196" mass="21371">MANDPSTTTTSATNNTGQKSKLALAKSVTRHLEEERKGTEDADFKLISENLLPSRGYWPAEGDNKKSILERGKKNINPAATLALERAAGGLTTGMTPEGQPWFGLRTEDSALMEETGVREHLGVRERMINSVLRMGGFYQAIHLNNIELLGFGGLLLFEDTSAKTVARFEACTVGTYAIALDAEGDLDTVVRRIGW</sequence>
<proteinExistence type="predicted"/>
<name>X0VB41_9ZZZZ</name>
<feature type="non-terminal residue" evidence="8">
    <location>
        <position position="196"/>
    </location>
</feature>
<feature type="region of interest" description="Disordered" evidence="7">
    <location>
        <begin position="1"/>
        <end position="39"/>
    </location>
</feature>
<comment type="caution">
    <text evidence="8">The sequence shown here is derived from an EMBL/GenBank/DDBJ whole genome shotgun (WGS) entry which is preliminary data.</text>
</comment>
<keyword evidence="5" id="KW-0231">Viral genome packaging</keyword>
<feature type="compositionally biased region" description="Basic and acidic residues" evidence="7">
    <location>
        <begin position="30"/>
        <end position="39"/>
    </location>
</feature>
<organism evidence="8">
    <name type="scientific">marine sediment metagenome</name>
    <dbReference type="NCBI Taxonomy" id="412755"/>
    <lineage>
        <taxon>unclassified sequences</taxon>
        <taxon>metagenomes</taxon>
        <taxon>ecological metagenomes</taxon>
    </lineage>
</organism>
<evidence type="ECO:0000256" key="7">
    <source>
        <dbReference type="SAM" id="MobiDB-lite"/>
    </source>
</evidence>